<keyword evidence="1" id="KW-0732">Signal</keyword>
<keyword evidence="3" id="KW-1185">Reference proteome</keyword>
<organism evidence="2 3">
    <name type="scientific">Paracoccus marcusii</name>
    <dbReference type="NCBI Taxonomy" id="59779"/>
    <lineage>
        <taxon>Bacteria</taxon>
        <taxon>Pseudomonadati</taxon>
        <taxon>Pseudomonadota</taxon>
        <taxon>Alphaproteobacteria</taxon>
        <taxon>Rhodobacterales</taxon>
        <taxon>Paracoccaceae</taxon>
        <taxon>Paracoccus</taxon>
    </lineage>
</organism>
<evidence type="ECO:0000256" key="1">
    <source>
        <dbReference type="SAM" id="SignalP"/>
    </source>
</evidence>
<sequence>MMKPRRLALILAAALTVATPALAQQPQGIQRAGEFIDVWNNRGGNVLEMVQTRQELASSGRTVRIRGYCRSACTILTTMPNACLGPQARIGFHAPRIQGTQIIPPYVDQIMGNFYRGGIRERWFGGWNRSMEMKIISAREYVRLDPQARICGSLRP</sequence>
<dbReference type="Proteomes" id="UP001216899">
    <property type="component" value="Chromosome"/>
</dbReference>
<feature type="chain" id="PRO_5046762306" evidence="1">
    <location>
        <begin position="24"/>
        <end position="156"/>
    </location>
</feature>
<dbReference type="EMBL" id="CP117466">
    <property type="protein sequence ID" value="WDA13218.1"/>
    <property type="molecule type" value="Genomic_DNA"/>
</dbReference>
<reference evidence="2 3" key="1">
    <citation type="submission" date="2023-02" db="EMBL/GenBank/DDBJ databases">
        <title>Whole genome sequenc of Paracoccus marcusii MBLB0836.</title>
        <authorList>
            <person name="Seo M.-J."/>
            <person name="Cho E.-S."/>
            <person name="Hwang C.Y."/>
        </authorList>
    </citation>
    <scope>NUCLEOTIDE SEQUENCE [LARGE SCALE GENOMIC DNA]</scope>
    <source>
        <strain evidence="2 3">MBLB0836</strain>
    </source>
</reference>
<name>A0ABY7UTE6_9RHOB</name>
<dbReference type="RefSeq" id="WP_239441348.1">
    <property type="nucleotide sequence ID" value="NZ_CANMMQ010000007.1"/>
</dbReference>
<evidence type="ECO:0000313" key="3">
    <source>
        <dbReference type="Proteomes" id="UP001216899"/>
    </source>
</evidence>
<proteinExistence type="predicted"/>
<feature type="signal peptide" evidence="1">
    <location>
        <begin position="1"/>
        <end position="23"/>
    </location>
</feature>
<protein>
    <submittedName>
        <fullName evidence="2">Uncharacterized protein</fullName>
    </submittedName>
</protein>
<accession>A0ABY7UTE6</accession>
<dbReference type="GeneID" id="97046751"/>
<gene>
    <name evidence="2" type="ORF">PRL19_02855</name>
</gene>
<evidence type="ECO:0000313" key="2">
    <source>
        <dbReference type="EMBL" id="WDA13218.1"/>
    </source>
</evidence>